<feature type="transmembrane region" description="Helical" evidence="1">
    <location>
        <begin position="130"/>
        <end position="147"/>
    </location>
</feature>
<keyword evidence="1" id="KW-0812">Transmembrane</keyword>
<sequence>MTYKPRQLALIIFVSIVLICIPIIGSHDFKTGESMMNSVFFQRRFTATILVVIFFYLNYFYLIPKFYFTKRYFIYYSIVILFFIVVIKVPEILIQDNGIRPENFPLRKKGHKGGRNNDFQFMRILMDRNAYQFIISFCISILLRLNIQMSAINDEKLKSEVSYLKAQINPHFLFNTLNSLYALSLEKSDEAPDAILKLSSIMRYVVTESSNDFVTLNKEMKYIEDYIDLQKLRMVDSTNFNLNKEGDFNQNKIAPLLLIPFIENAFKYGLNPEKKSFITINININDGFLLLNVSNSKTVKNVHEKQKTETGLENTMLRLNYLYPDKHQLTINETEEIYNLELKLNLQ</sequence>
<dbReference type="GO" id="GO:0000155">
    <property type="term" value="F:phosphorelay sensor kinase activity"/>
    <property type="evidence" value="ECO:0007669"/>
    <property type="project" value="InterPro"/>
</dbReference>
<feature type="domain" description="Signal transduction histidine kinase internal region" evidence="2">
    <location>
        <begin position="160"/>
        <end position="236"/>
    </location>
</feature>
<evidence type="ECO:0000259" key="2">
    <source>
        <dbReference type="Pfam" id="PF06580"/>
    </source>
</evidence>
<dbReference type="InterPro" id="IPR010559">
    <property type="entry name" value="Sig_transdc_His_kin_internal"/>
</dbReference>
<dbReference type="OrthoDB" id="9809908at2"/>
<feature type="transmembrane region" description="Helical" evidence="1">
    <location>
        <begin position="45"/>
        <end position="62"/>
    </location>
</feature>
<gene>
    <name evidence="3" type="ORF">EG240_02530</name>
</gene>
<proteinExistence type="predicted"/>
<organism evidence="3 4">
    <name type="scientific">Paenimyroides tangerinum</name>
    <dbReference type="NCBI Taxonomy" id="2488728"/>
    <lineage>
        <taxon>Bacteria</taxon>
        <taxon>Pseudomonadati</taxon>
        <taxon>Bacteroidota</taxon>
        <taxon>Flavobacteriia</taxon>
        <taxon>Flavobacteriales</taxon>
        <taxon>Flavobacteriaceae</taxon>
        <taxon>Paenimyroides</taxon>
    </lineage>
</organism>
<dbReference type="Pfam" id="PF06580">
    <property type="entry name" value="His_kinase"/>
    <property type="match status" value="1"/>
</dbReference>
<dbReference type="PANTHER" id="PTHR34220">
    <property type="entry name" value="SENSOR HISTIDINE KINASE YPDA"/>
    <property type="match status" value="1"/>
</dbReference>
<dbReference type="GO" id="GO:0016020">
    <property type="term" value="C:membrane"/>
    <property type="evidence" value="ECO:0007669"/>
    <property type="project" value="InterPro"/>
</dbReference>
<dbReference type="RefSeq" id="WP_125017083.1">
    <property type="nucleotide sequence ID" value="NZ_RQVQ01000004.1"/>
</dbReference>
<dbReference type="AlphaFoldDB" id="A0A3P3WGF9"/>
<reference evidence="3 4" key="1">
    <citation type="submission" date="2018-11" db="EMBL/GenBank/DDBJ databases">
        <title>Flavobacterium sp. nov., YIM 102701-2 draft genome.</title>
        <authorList>
            <person name="Li G."/>
            <person name="Jiang Y."/>
        </authorList>
    </citation>
    <scope>NUCLEOTIDE SEQUENCE [LARGE SCALE GENOMIC DNA]</scope>
    <source>
        <strain evidence="3 4">YIM 102701-2</strain>
    </source>
</reference>
<keyword evidence="4" id="KW-1185">Reference proteome</keyword>
<feature type="transmembrane region" description="Helical" evidence="1">
    <location>
        <begin position="74"/>
        <end position="94"/>
    </location>
</feature>
<dbReference type="PANTHER" id="PTHR34220:SF7">
    <property type="entry name" value="SENSOR HISTIDINE KINASE YPDA"/>
    <property type="match status" value="1"/>
</dbReference>
<accession>A0A3P3WGF9</accession>
<name>A0A3P3WGF9_9FLAO</name>
<dbReference type="EMBL" id="RQVQ01000004">
    <property type="protein sequence ID" value="RRJ92679.1"/>
    <property type="molecule type" value="Genomic_DNA"/>
</dbReference>
<evidence type="ECO:0000313" key="3">
    <source>
        <dbReference type="EMBL" id="RRJ92679.1"/>
    </source>
</evidence>
<feature type="transmembrane region" description="Helical" evidence="1">
    <location>
        <begin position="7"/>
        <end position="25"/>
    </location>
</feature>
<keyword evidence="1" id="KW-0472">Membrane</keyword>
<dbReference type="Proteomes" id="UP000275719">
    <property type="component" value="Unassembled WGS sequence"/>
</dbReference>
<dbReference type="InterPro" id="IPR050640">
    <property type="entry name" value="Bact_2-comp_sensor_kinase"/>
</dbReference>
<evidence type="ECO:0000256" key="1">
    <source>
        <dbReference type="SAM" id="Phobius"/>
    </source>
</evidence>
<evidence type="ECO:0000313" key="4">
    <source>
        <dbReference type="Proteomes" id="UP000275719"/>
    </source>
</evidence>
<protein>
    <recommendedName>
        <fullName evidence="2">Signal transduction histidine kinase internal region domain-containing protein</fullName>
    </recommendedName>
</protein>
<keyword evidence="1" id="KW-1133">Transmembrane helix</keyword>
<comment type="caution">
    <text evidence="3">The sequence shown here is derived from an EMBL/GenBank/DDBJ whole genome shotgun (WGS) entry which is preliminary data.</text>
</comment>